<dbReference type="STRING" id="439219.SAMN02910293_00758"/>
<keyword evidence="6" id="KW-0961">Cell wall biogenesis/degradation</keyword>
<feature type="transmembrane region" description="Helical" evidence="10">
    <location>
        <begin position="371"/>
        <end position="392"/>
    </location>
</feature>
<keyword evidence="10" id="KW-1133">Transmembrane helix</keyword>
<keyword evidence="14" id="KW-1185">Reference proteome</keyword>
<keyword evidence="5" id="KW-0573">Peptidoglycan synthesis</keyword>
<feature type="chain" id="PRO_5010317824" evidence="11">
    <location>
        <begin position="23"/>
        <end position="396"/>
    </location>
</feature>
<keyword evidence="13" id="KW-0121">Carboxypeptidase</keyword>
<evidence type="ECO:0000256" key="4">
    <source>
        <dbReference type="ARBA" id="ARBA00022960"/>
    </source>
</evidence>
<feature type="active site" description="Proton acceptor" evidence="7">
    <location>
        <position position="80"/>
    </location>
</feature>
<dbReference type="eggNOG" id="COG1686">
    <property type="taxonomic scope" value="Bacteria"/>
</dbReference>
<dbReference type="GO" id="GO:0046677">
    <property type="term" value="P:response to antibiotic"/>
    <property type="evidence" value="ECO:0007669"/>
    <property type="project" value="InterPro"/>
</dbReference>
<feature type="binding site" evidence="8">
    <location>
        <position position="268"/>
    </location>
    <ligand>
        <name>substrate</name>
    </ligand>
</feature>
<dbReference type="Proteomes" id="UP000182508">
    <property type="component" value="Unassembled WGS sequence"/>
</dbReference>
<sequence length="396" mass="43799">MKKFFLGLLCFLTICLTSYVKAEENIAAEQKDIMQITREAGYEVDDINRPKASIVVDGTTGTILWGDNIDTPRDPASMSKMFTLYLLFEEMAKGAITLDTTITATETDEAISNIYEISNNKIVAGVAYPIRELITMTIVPSSNATTVMIANYLSNNDASAFVDKINETAKQLGMTNTYFSNASGAVASAFQGYYMPDRYELTATNITTARDLGILIYNFMQKYPEIVNFANQTDVSVMVGTPYEETFHSYNHSLPGGVYALEGVDGLKTGSSPSAGFNSIVTAKRDDTRLITVVMGVGDWSDQNGEYYRHPFVNALLEKGFADAKELRNAEKQEQLETVASSSSKEEATIEETRKETFLDKVDALIDQHHYILIGVVGFLVALLFILLLISFKQSR</sequence>
<evidence type="ECO:0000256" key="10">
    <source>
        <dbReference type="SAM" id="Phobius"/>
    </source>
</evidence>
<comment type="similarity">
    <text evidence="1 9">Belongs to the peptidase S11 family.</text>
</comment>
<keyword evidence="10" id="KW-0472">Membrane</keyword>
<dbReference type="AlphaFoldDB" id="A0A1G6B2K4"/>
<organism evidence="13 14">
    <name type="scientific">Streptococcus henryi</name>
    <dbReference type="NCBI Taxonomy" id="439219"/>
    <lineage>
        <taxon>Bacteria</taxon>
        <taxon>Bacillati</taxon>
        <taxon>Bacillota</taxon>
        <taxon>Bacilli</taxon>
        <taxon>Lactobacillales</taxon>
        <taxon>Streptococcaceae</taxon>
        <taxon>Streptococcus</taxon>
    </lineage>
</organism>
<dbReference type="PANTHER" id="PTHR35333">
    <property type="entry name" value="BETA-LACTAMASE"/>
    <property type="match status" value="1"/>
</dbReference>
<dbReference type="GO" id="GO:0071555">
    <property type="term" value="P:cell wall organization"/>
    <property type="evidence" value="ECO:0007669"/>
    <property type="project" value="UniProtKB-KW"/>
</dbReference>
<feature type="domain" description="Peptidase S11 D-alanyl-D-alanine carboxypeptidase A N-terminal" evidence="12">
    <location>
        <begin position="50"/>
        <end position="297"/>
    </location>
</feature>
<feature type="active site" description="Acyl-ester intermediate" evidence="7">
    <location>
        <position position="77"/>
    </location>
</feature>
<dbReference type="InterPro" id="IPR018044">
    <property type="entry name" value="Peptidase_S11"/>
</dbReference>
<keyword evidence="10" id="KW-0812">Transmembrane</keyword>
<dbReference type="RefSeq" id="WP_018164084.1">
    <property type="nucleotide sequence ID" value="NZ_FMXP01000008.1"/>
</dbReference>
<dbReference type="GO" id="GO:0008360">
    <property type="term" value="P:regulation of cell shape"/>
    <property type="evidence" value="ECO:0007669"/>
    <property type="project" value="UniProtKB-KW"/>
</dbReference>
<gene>
    <name evidence="13" type="ORF">SAMN02910293_00758</name>
</gene>
<dbReference type="GO" id="GO:0008800">
    <property type="term" value="F:beta-lactamase activity"/>
    <property type="evidence" value="ECO:0007669"/>
    <property type="project" value="InterPro"/>
</dbReference>
<dbReference type="Pfam" id="PF00768">
    <property type="entry name" value="Peptidase_S11"/>
    <property type="match status" value="1"/>
</dbReference>
<evidence type="ECO:0000313" key="13">
    <source>
        <dbReference type="EMBL" id="SDB14866.1"/>
    </source>
</evidence>
<dbReference type="GO" id="GO:0006508">
    <property type="term" value="P:proteolysis"/>
    <property type="evidence" value="ECO:0007669"/>
    <property type="project" value="InterPro"/>
</dbReference>
<feature type="active site" evidence="7">
    <location>
        <position position="141"/>
    </location>
</feature>
<evidence type="ECO:0000256" key="8">
    <source>
        <dbReference type="PIRSR" id="PIRSR618044-2"/>
    </source>
</evidence>
<reference evidence="13 14" key="1">
    <citation type="submission" date="2016-10" db="EMBL/GenBank/DDBJ databases">
        <authorList>
            <person name="de Groot N.N."/>
        </authorList>
    </citation>
    <scope>NUCLEOTIDE SEQUENCE [LARGE SCALE GENOMIC DNA]</scope>
    <source>
        <strain evidence="13 14">A-4</strain>
    </source>
</reference>
<dbReference type="PANTHER" id="PTHR35333:SF4">
    <property type="entry name" value="SLR0121 PROTEIN"/>
    <property type="match status" value="1"/>
</dbReference>
<keyword evidence="13" id="KW-0645">Protease</keyword>
<keyword evidence="3" id="KW-0378">Hydrolase</keyword>
<keyword evidence="4" id="KW-0133">Cell shape</keyword>
<protein>
    <submittedName>
        <fullName evidence="13">D-alanyl-D-alanine carboxypeptidase</fullName>
    </submittedName>
</protein>
<evidence type="ECO:0000259" key="12">
    <source>
        <dbReference type="Pfam" id="PF00768"/>
    </source>
</evidence>
<keyword evidence="2 11" id="KW-0732">Signal</keyword>
<evidence type="ECO:0000256" key="11">
    <source>
        <dbReference type="SAM" id="SignalP"/>
    </source>
</evidence>
<evidence type="ECO:0000256" key="1">
    <source>
        <dbReference type="ARBA" id="ARBA00007164"/>
    </source>
</evidence>
<evidence type="ECO:0000256" key="6">
    <source>
        <dbReference type="ARBA" id="ARBA00023316"/>
    </source>
</evidence>
<proteinExistence type="inferred from homology"/>
<evidence type="ECO:0000313" key="14">
    <source>
        <dbReference type="Proteomes" id="UP000182508"/>
    </source>
</evidence>
<dbReference type="InterPro" id="IPR001967">
    <property type="entry name" value="Peptidase_S11_N"/>
</dbReference>
<evidence type="ECO:0000256" key="5">
    <source>
        <dbReference type="ARBA" id="ARBA00022984"/>
    </source>
</evidence>
<dbReference type="GO" id="GO:0009002">
    <property type="term" value="F:serine-type D-Ala-D-Ala carboxypeptidase activity"/>
    <property type="evidence" value="ECO:0007669"/>
    <property type="project" value="InterPro"/>
</dbReference>
<dbReference type="Gene3D" id="3.40.710.10">
    <property type="entry name" value="DD-peptidase/beta-lactamase superfamily"/>
    <property type="match status" value="1"/>
</dbReference>
<accession>A0A1G6B2K4</accession>
<feature type="signal peptide" evidence="11">
    <location>
        <begin position="1"/>
        <end position="22"/>
    </location>
</feature>
<dbReference type="GO" id="GO:0009252">
    <property type="term" value="P:peptidoglycan biosynthetic process"/>
    <property type="evidence" value="ECO:0007669"/>
    <property type="project" value="UniProtKB-KW"/>
</dbReference>
<evidence type="ECO:0000256" key="3">
    <source>
        <dbReference type="ARBA" id="ARBA00022801"/>
    </source>
</evidence>
<dbReference type="EMBL" id="FMXP01000008">
    <property type="protein sequence ID" value="SDB14866.1"/>
    <property type="molecule type" value="Genomic_DNA"/>
</dbReference>
<evidence type="ECO:0000256" key="7">
    <source>
        <dbReference type="PIRSR" id="PIRSR618044-1"/>
    </source>
</evidence>
<name>A0A1G6B2K4_9STRE</name>
<dbReference type="InterPro" id="IPR012338">
    <property type="entry name" value="Beta-lactam/transpept-like"/>
</dbReference>
<dbReference type="SUPFAM" id="SSF56601">
    <property type="entry name" value="beta-lactamase/transpeptidase-like"/>
    <property type="match status" value="1"/>
</dbReference>
<dbReference type="PRINTS" id="PR00725">
    <property type="entry name" value="DADACBPTASE1"/>
</dbReference>
<evidence type="ECO:0000256" key="2">
    <source>
        <dbReference type="ARBA" id="ARBA00022729"/>
    </source>
</evidence>
<evidence type="ECO:0000256" key="9">
    <source>
        <dbReference type="RuleBase" id="RU004016"/>
    </source>
</evidence>
<dbReference type="GO" id="GO:0030655">
    <property type="term" value="P:beta-lactam antibiotic catabolic process"/>
    <property type="evidence" value="ECO:0007669"/>
    <property type="project" value="InterPro"/>
</dbReference>
<dbReference type="InterPro" id="IPR000871">
    <property type="entry name" value="Beta-lactam_class-A"/>
</dbReference>